<keyword evidence="2" id="KW-1185">Reference proteome</keyword>
<accession>A0ABQ4X947</accession>
<protein>
    <submittedName>
        <fullName evidence="1">Uncharacterized protein</fullName>
    </submittedName>
</protein>
<dbReference type="EMBL" id="BQNB010009313">
    <property type="protein sequence ID" value="GJS61739.1"/>
    <property type="molecule type" value="Genomic_DNA"/>
</dbReference>
<reference evidence="1" key="2">
    <citation type="submission" date="2022-01" db="EMBL/GenBank/DDBJ databases">
        <authorList>
            <person name="Yamashiro T."/>
            <person name="Shiraishi A."/>
            <person name="Satake H."/>
            <person name="Nakayama K."/>
        </authorList>
    </citation>
    <scope>NUCLEOTIDE SEQUENCE</scope>
</reference>
<gene>
    <name evidence="1" type="ORF">Tco_0656523</name>
</gene>
<organism evidence="1 2">
    <name type="scientific">Tanacetum coccineum</name>
    <dbReference type="NCBI Taxonomy" id="301880"/>
    <lineage>
        <taxon>Eukaryota</taxon>
        <taxon>Viridiplantae</taxon>
        <taxon>Streptophyta</taxon>
        <taxon>Embryophyta</taxon>
        <taxon>Tracheophyta</taxon>
        <taxon>Spermatophyta</taxon>
        <taxon>Magnoliopsida</taxon>
        <taxon>eudicotyledons</taxon>
        <taxon>Gunneridae</taxon>
        <taxon>Pentapetalae</taxon>
        <taxon>asterids</taxon>
        <taxon>campanulids</taxon>
        <taxon>Asterales</taxon>
        <taxon>Asteraceae</taxon>
        <taxon>Asteroideae</taxon>
        <taxon>Anthemideae</taxon>
        <taxon>Anthemidinae</taxon>
        <taxon>Tanacetum</taxon>
    </lineage>
</organism>
<reference evidence="1" key="1">
    <citation type="journal article" date="2022" name="Int. J. Mol. Sci.">
        <title>Draft Genome of Tanacetum Coccineum: Genomic Comparison of Closely Related Tanacetum-Family Plants.</title>
        <authorList>
            <person name="Yamashiro T."/>
            <person name="Shiraishi A."/>
            <person name="Nakayama K."/>
            <person name="Satake H."/>
        </authorList>
    </citation>
    <scope>NUCLEOTIDE SEQUENCE</scope>
</reference>
<name>A0ABQ4X947_9ASTR</name>
<evidence type="ECO:0000313" key="2">
    <source>
        <dbReference type="Proteomes" id="UP001151760"/>
    </source>
</evidence>
<proteinExistence type="predicted"/>
<evidence type="ECO:0000313" key="1">
    <source>
        <dbReference type="EMBL" id="GJS61739.1"/>
    </source>
</evidence>
<sequence>MKKTQILTRLYGVTPMIVLRRNILKARHVTHQDYDVTTRMVYAVTLLLWKDEASESALQHHGFHWISFDYRVTLGFGSITGGLDPVYPVIRLPIERGISSGTRDLLEKEFIWKYCSPFKTAKKLEEIRNFKQEIDVVSCLGKIQSSSLQMSAVRFELPTEGNLKEKIGSPYRTRKTVCMIENPREVHKLKAREDEGDMDVSWDITVKDVERLRKFLTPTIHTLTNTEPIVKPYMSLGPVHDKEEIVKDEKHDYDIPLHDGVMQPLMP</sequence>
<dbReference type="Proteomes" id="UP001151760">
    <property type="component" value="Unassembled WGS sequence"/>
</dbReference>
<comment type="caution">
    <text evidence="1">The sequence shown here is derived from an EMBL/GenBank/DDBJ whole genome shotgun (WGS) entry which is preliminary data.</text>
</comment>